<evidence type="ECO:0000259" key="9">
    <source>
        <dbReference type="PROSITE" id="PS50011"/>
    </source>
</evidence>
<evidence type="ECO:0000256" key="5">
    <source>
        <dbReference type="ARBA" id="ARBA00022777"/>
    </source>
</evidence>
<keyword evidence="5" id="KW-0418">Kinase</keyword>
<proteinExistence type="inferred from homology"/>
<dbReference type="InterPro" id="IPR011009">
    <property type="entry name" value="Kinase-like_dom_sf"/>
</dbReference>
<feature type="domain" description="Protein kinase" evidence="9">
    <location>
        <begin position="70"/>
        <end position="364"/>
    </location>
</feature>
<evidence type="ECO:0000256" key="7">
    <source>
        <dbReference type="PROSITE-ProRule" id="PRU10141"/>
    </source>
</evidence>
<dbReference type="Proteomes" id="UP001362899">
    <property type="component" value="Unassembled WGS sequence"/>
</dbReference>
<dbReference type="InterPro" id="IPR050117">
    <property type="entry name" value="MAPK"/>
</dbReference>
<dbReference type="InterPro" id="IPR017441">
    <property type="entry name" value="Protein_kinase_ATP_BS"/>
</dbReference>
<evidence type="ECO:0000256" key="6">
    <source>
        <dbReference type="ARBA" id="ARBA00022840"/>
    </source>
</evidence>
<evidence type="ECO:0000256" key="1">
    <source>
        <dbReference type="ARBA" id="ARBA00006485"/>
    </source>
</evidence>
<dbReference type="InterPro" id="IPR008271">
    <property type="entry name" value="Ser/Thr_kinase_AS"/>
</dbReference>
<dbReference type="FunFam" id="1.10.510.10:FF:000624">
    <property type="entry name" value="Mitogen-activated protein kinase"/>
    <property type="match status" value="1"/>
</dbReference>
<keyword evidence="6 7" id="KW-0067">ATP-binding</keyword>
<dbReference type="Pfam" id="PF00069">
    <property type="entry name" value="Pkinase"/>
    <property type="match status" value="1"/>
</dbReference>
<feature type="binding site" evidence="7">
    <location>
        <position position="103"/>
    </location>
    <ligand>
        <name>ATP</name>
        <dbReference type="ChEBI" id="CHEBI:30616"/>
    </ligand>
</feature>
<dbReference type="Gene3D" id="1.10.510.10">
    <property type="entry name" value="Transferase(Phosphotransferase) domain 1"/>
    <property type="match status" value="1"/>
</dbReference>
<dbReference type="Gene3D" id="3.30.200.20">
    <property type="entry name" value="Phosphorylase Kinase, domain 1"/>
    <property type="match status" value="1"/>
</dbReference>
<evidence type="ECO:0000256" key="4">
    <source>
        <dbReference type="ARBA" id="ARBA00022741"/>
    </source>
</evidence>
<dbReference type="PROSITE" id="PS00107">
    <property type="entry name" value="PROTEIN_KINASE_ATP"/>
    <property type="match status" value="1"/>
</dbReference>
<keyword evidence="2 8" id="KW-0723">Serine/threonine-protein kinase</keyword>
<dbReference type="EMBL" id="BTGC01000008">
    <property type="protein sequence ID" value="GMM52103.1"/>
    <property type="molecule type" value="Genomic_DNA"/>
</dbReference>
<evidence type="ECO:0000256" key="8">
    <source>
        <dbReference type="RuleBase" id="RU000304"/>
    </source>
</evidence>
<comment type="caution">
    <text evidence="10">The sequence shown here is derived from an EMBL/GenBank/DDBJ whole genome shotgun (WGS) entry which is preliminary data.</text>
</comment>
<dbReference type="PROSITE" id="PS00108">
    <property type="entry name" value="PROTEIN_KINASE_ST"/>
    <property type="match status" value="1"/>
</dbReference>
<dbReference type="PROSITE" id="PS50011">
    <property type="entry name" value="PROTEIN_KINASE_DOM"/>
    <property type="match status" value="1"/>
</dbReference>
<dbReference type="AlphaFoldDB" id="A0AAV5RLP5"/>
<protein>
    <recommendedName>
        <fullName evidence="9">Protein kinase domain-containing protein</fullName>
    </recommendedName>
</protein>
<sequence>MTVKSARSYWPSWRKLGMDLPSYKTAVEDNTNSGDDGTFSPVDDRFYLMLSQARMRNTYERIGFDIKAPWQPIKSLGSGTFGDVYLFEKQRANRSGKSVSAVKRIKAVFENPIHLRRAIRELKVMNHLKGHPNIASLMDVDLIYHSRFPGLYLFLEFMDMDLSAILRSDSELLTEWHVPYISYQLLNAIHYMHSAGIVHRDLKPSNILVTRSGLVKVCDFGLARGMIHENENDDYFDRDKYTDYVTTRWYRAPEIIMEVDKYHYGLDMWAVGCIMAEIIIRKPLFSGSSATEQLLQIVDTIGVPPFTHSKLRSLNLDTFQPRRKLTKVIPPEQLPDLYKILQSIFVYSPESRPTAKKVLENAYFDVVRFSNSEENRWPVTCPRRFQADFEYASGDELCVILSVEVEKVQLGQLS</sequence>
<gene>
    <name evidence="10" type="ORF">DASB73_030660</name>
</gene>
<comment type="similarity">
    <text evidence="1">Belongs to the protein kinase superfamily. CMGC Ser/Thr protein kinase family. CDC2/CDKX subfamily.</text>
</comment>
<evidence type="ECO:0000256" key="3">
    <source>
        <dbReference type="ARBA" id="ARBA00022679"/>
    </source>
</evidence>
<reference evidence="10 11" key="1">
    <citation type="journal article" date="2023" name="Elife">
        <title>Identification of key yeast species and microbe-microbe interactions impacting larval growth of Drosophila in the wild.</title>
        <authorList>
            <person name="Mure A."/>
            <person name="Sugiura Y."/>
            <person name="Maeda R."/>
            <person name="Honda K."/>
            <person name="Sakurai N."/>
            <person name="Takahashi Y."/>
            <person name="Watada M."/>
            <person name="Katoh T."/>
            <person name="Gotoh A."/>
            <person name="Gotoh Y."/>
            <person name="Taniguchi I."/>
            <person name="Nakamura K."/>
            <person name="Hayashi T."/>
            <person name="Katayama T."/>
            <person name="Uemura T."/>
            <person name="Hattori Y."/>
        </authorList>
    </citation>
    <scope>NUCLEOTIDE SEQUENCE [LARGE SCALE GENOMIC DNA]</scope>
    <source>
        <strain evidence="10 11">SB-73</strain>
    </source>
</reference>
<dbReference type="InterPro" id="IPR000719">
    <property type="entry name" value="Prot_kinase_dom"/>
</dbReference>
<keyword evidence="3" id="KW-0808">Transferase</keyword>
<accession>A0AAV5RLP5</accession>
<name>A0AAV5RLP5_STABA</name>
<keyword evidence="11" id="KW-1185">Reference proteome</keyword>
<organism evidence="10 11">
    <name type="scientific">Starmerella bacillaris</name>
    <name type="common">Yeast</name>
    <name type="synonym">Candida zemplinina</name>
    <dbReference type="NCBI Taxonomy" id="1247836"/>
    <lineage>
        <taxon>Eukaryota</taxon>
        <taxon>Fungi</taxon>
        <taxon>Dikarya</taxon>
        <taxon>Ascomycota</taxon>
        <taxon>Saccharomycotina</taxon>
        <taxon>Dipodascomycetes</taxon>
        <taxon>Dipodascales</taxon>
        <taxon>Trichomonascaceae</taxon>
        <taxon>Starmerella</taxon>
    </lineage>
</organism>
<keyword evidence="4 7" id="KW-0547">Nucleotide-binding</keyword>
<dbReference type="GO" id="GO:0005524">
    <property type="term" value="F:ATP binding"/>
    <property type="evidence" value="ECO:0007669"/>
    <property type="project" value="UniProtKB-UniRule"/>
</dbReference>
<dbReference type="PANTHER" id="PTHR24055">
    <property type="entry name" value="MITOGEN-ACTIVATED PROTEIN KINASE"/>
    <property type="match status" value="1"/>
</dbReference>
<evidence type="ECO:0000313" key="11">
    <source>
        <dbReference type="Proteomes" id="UP001362899"/>
    </source>
</evidence>
<dbReference type="GO" id="GO:0004674">
    <property type="term" value="F:protein serine/threonine kinase activity"/>
    <property type="evidence" value="ECO:0007669"/>
    <property type="project" value="UniProtKB-KW"/>
</dbReference>
<dbReference type="SUPFAM" id="SSF56112">
    <property type="entry name" value="Protein kinase-like (PK-like)"/>
    <property type="match status" value="1"/>
</dbReference>
<dbReference type="SMART" id="SM00220">
    <property type="entry name" value="S_TKc"/>
    <property type="match status" value="1"/>
</dbReference>
<evidence type="ECO:0000313" key="10">
    <source>
        <dbReference type="EMBL" id="GMM52103.1"/>
    </source>
</evidence>
<evidence type="ECO:0000256" key="2">
    <source>
        <dbReference type="ARBA" id="ARBA00022527"/>
    </source>
</evidence>